<evidence type="ECO:0000256" key="2">
    <source>
        <dbReference type="ARBA" id="ARBA00022840"/>
    </source>
</evidence>
<dbReference type="PANTHER" id="PTHR21299">
    <property type="entry name" value="CYTIDYLATE KINASE/PANTOATE-BETA-ALANINE LIGASE"/>
    <property type="match status" value="1"/>
</dbReference>
<dbReference type="Gene3D" id="3.40.50.620">
    <property type="entry name" value="HUPs"/>
    <property type="match status" value="1"/>
</dbReference>
<dbReference type="Pfam" id="PF02569">
    <property type="entry name" value="Pantoate_ligase"/>
    <property type="match status" value="1"/>
</dbReference>
<keyword evidence="2" id="KW-0067">ATP-binding</keyword>
<protein>
    <recommendedName>
        <fullName evidence="4">Pantoate--beta-alanine ligase</fullName>
    </recommendedName>
</protein>
<name>X1M9I5_9ZZZZ</name>
<dbReference type="GO" id="GO:0005829">
    <property type="term" value="C:cytosol"/>
    <property type="evidence" value="ECO:0007669"/>
    <property type="project" value="TreeGrafter"/>
</dbReference>
<comment type="caution">
    <text evidence="3">The sequence shown here is derived from an EMBL/GenBank/DDBJ whole genome shotgun (WGS) entry which is preliminary data.</text>
</comment>
<evidence type="ECO:0000256" key="1">
    <source>
        <dbReference type="ARBA" id="ARBA00022741"/>
    </source>
</evidence>
<dbReference type="InterPro" id="IPR004821">
    <property type="entry name" value="Cyt_trans-like"/>
</dbReference>
<dbReference type="EMBL" id="BARV01021817">
    <property type="protein sequence ID" value="GAI27943.1"/>
    <property type="molecule type" value="Genomic_DNA"/>
</dbReference>
<dbReference type="AlphaFoldDB" id="X1M9I5"/>
<dbReference type="GO" id="GO:0005524">
    <property type="term" value="F:ATP binding"/>
    <property type="evidence" value="ECO:0007669"/>
    <property type="project" value="UniProtKB-KW"/>
</dbReference>
<evidence type="ECO:0008006" key="4">
    <source>
        <dbReference type="Google" id="ProtNLM"/>
    </source>
</evidence>
<feature type="non-terminal residue" evidence="3">
    <location>
        <position position="136"/>
    </location>
</feature>
<accession>X1M9I5</accession>
<dbReference type="InterPro" id="IPR003721">
    <property type="entry name" value="Pantoate_ligase"/>
</dbReference>
<sequence length="136" mass="15225">MMVAETIADMKRSRLKLAESVGFVPTMGYLHEGHLALVRQARAENPSVVVSIFVNPTQFGPEEDFGKYPRHPQRDLALLEKEGVDLVFMPSADEMYPPEFNNWVEVGEVAERLEGASRPGHFRGVATVVARLFDII</sequence>
<dbReference type="GO" id="GO:0015940">
    <property type="term" value="P:pantothenate biosynthetic process"/>
    <property type="evidence" value="ECO:0007669"/>
    <property type="project" value="InterPro"/>
</dbReference>
<dbReference type="GO" id="GO:0004592">
    <property type="term" value="F:pantoate-beta-alanine ligase activity"/>
    <property type="evidence" value="ECO:0007669"/>
    <property type="project" value="InterPro"/>
</dbReference>
<dbReference type="InterPro" id="IPR014729">
    <property type="entry name" value="Rossmann-like_a/b/a_fold"/>
</dbReference>
<dbReference type="NCBIfam" id="TIGR00125">
    <property type="entry name" value="cyt_tran_rel"/>
    <property type="match status" value="1"/>
</dbReference>
<evidence type="ECO:0000313" key="3">
    <source>
        <dbReference type="EMBL" id="GAI27943.1"/>
    </source>
</evidence>
<gene>
    <name evidence="3" type="ORF">S06H3_36069</name>
</gene>
<proteinExistence type="predicted"/>
<keyword evidence="1" id="KW-0547">Nucleotide-binding</keyword>
<dbReference type="SUPFAM" id="SSF52374">
    <property type="entry name" value="Nucleotidylyl transferase"/>
    <property type="match status" value="1"/>
</dbReference>
<reference evidence="3" key="1">
    <citation type="journal article" date="2014" name="Front. Microbiol.">
        <title>High frequency of phylogenetically diverse reductive dehalogenase-homologous genes in deep subseafloor sedimentary metagenomes.</title>
        <authorList>
            <person name="Kawai M."/>
            <person name="Futagami T."/>
            <person name="Toyoda A."/>
            <person name="Takaki Y."/>
            <person name="Nishi S."/>
            <person name="Hori S."/>
            <person name="Arai W."/>
            <person name="Tsubouchi T."/>
            <person name="Morono Y."/>
            <person name="Uchiyama I."/>
            <person name="Ito T."/>
            <person name="Fujiyama A."/>
            <person name="Inagaki F."/>
            <person name="Takami H."/>
        </authorList>
    </citation>
    <scope>NUCLEOTIDE SEQUENCE</scope>
    <source>
        <strain evidence="3">Expedition CK06-06</strain>
    </source>
</reference>
<organism evidence="3">
    <name type="scientific">marine sediment metagenome</name>
    <dbReference type="NCBI Taxonomy" id="412755"/>
    <lineage>
        <taxon>unclassified sequences</taxon>
        <taxon>metagenomes</taxon>
        <taxon>ecological metagenomes</taxon>
    </lineage>
</organism>
<dbReference type="PANTHER" id="PTHR21299:SF1">
    <property type="entry name" value="PANTOATE--BETA-ALANINE LIGASE"/>
    <property type="match status" value="1"/>
</dbReference>